<comment type="caution">
    <text evidence="1">The sequence shown here is derived from an EMBL/GenBank/DDBJ whole genome shotgun (WGS) entry which is preliminary data.</text>
</comment>
<dbReference type="Proteomes" id="UP001347796">
    <property type="component" value="Unassembled WGS sequence"/>
</dbReference>
<name>A0AAN8KAY9_PATCE</name>
<protein>
    <submittedName>
        <fullName evidence="1">Uncharacterized protein</fullName>
    </submittedName>
</protein>
<dbReference type="GO" id="GO:0034632">
    <property type="term" value="F:retinol transmembrane transporter activity"/>
    <property type="evidence" value="ECO:0007669"/>
    <property type="project" value="InterPro"/>
</dbReference>
<dbReference type="AlphaFoldDB" id="A0AAN8KAY9"/>
<dbReference type="InterPro" id="IPR022272">
    <property type="entry name" value="Lipocalin_CS"/>
</dbReference>
<keyword evidence="2" id="KW-1185">Reference proteome</keyword>
<reference evidence="1 2" key="1">
    <citation type="submission" date="2024-01" db="EMBL/GenBank/DDBJ databases">
        <title>The genome of the rayed Mediterranean limpet Patella caerulea (Linnaeus, 1758).</title>
        <authorList>
            <person name="Anh-Thu Weber A."/>
            <person name="Halstead-Nussloch G."/>
        </authorList>
    </citation>
    <scope>NUCLEOTIDE SEQUENCE [LARGE SCALE GENOMIC DNA]</scope>
    <source>
        <strain evidence="1">AATW-2023a</strain>
        <tissue evidence="1">Whole specimen</tissue>
    </source>
</reference>
<dbReference type="PROSITE" id="PS00213">
    <property type="entry name" value="LIPOCALIN"/>
    <property type="match status" value="1"/>
</dbReference>
<dbReference type="InterPro" id="IPR012674">
    <property type="entry name" value="Calycin"/>
</dbReference>
<dbReference type="Gene3D" id="2.40.128.20">
    <property type="match status" value="2"/>
</dbReference>
<evidence type="ECO:0000313" key="1">
    <source>
        <dbReference type="EMBL" id="KAK6195174.1"/>
    </source>
</evidence>
<dbReference type="GO" id="GO:0005501">
    <property type="term" value="F:retinoid binding"/>
    <property type="evidence" value="ECO:0007669"/>
    <property type="project" value="InterPro"/>
</dbReference>
<evidence type="ECO:0000313" key="2">
    <source>
        <dbReference type="Proteomes" id="UP001347796"/>
    </source>
</evidence>
<dbReference type="PANTHER" id="PTHR11873">
    <property type="entry name" value="RETINOL-BINDING PROTEIN 4"/>
    <property type="match status" value="1"/>
</dbReference>
<accession>A0AAN8KAY9</accession>
<dbReference type="InterPro" id="IPR002449">
    <property type="entry name" value="Retinol-bd/Purpurin"/>
</dbReference>
<organism evidence="1 2">
    <name type="scientific">Patella caerulea</name>
    <name type="common">Rayed Mediterranean limpet</name>
    <dbReference type="NCBI Taxonomy" id="87958"/>
    <lineage>
        <taxon>Eukaryota</taxon>
        <taxon>Metazoa</taxon>
        <taxon>Spiralia</taxon>
        <taxon>Lophotrochozoa</taxon>
        <taxon>Mollusca</taxon>
        <taxon>Gastropoda</taxon>
        <taxon>Patellogastropoda</taxon>
        <taxon>Patelloidea</taxon>
        <taxon>Patellidae</taxon>
        <taxon>Patella</taxon>
    </lineage>
</organism>
<proteinExistence type="predicted"/>
<dbReference type="PANTHER" id="PTHR11873:SF0">
    <property type="entry name" value="LIPOCALIN-RELATED PROTEIN"/>
    <property type="match status" value="1"/>
</dbReference>
<dbReference type="EMBL" id="JAZGQO010000001">
    <property type="protein sequence ID" value="KAK6195174.1"/>
    <property type="molecule type" value="Genomic_DNA"/>
</dbReference>
<dbReference type="SUPFAM" id="SSF50814">
    <property type="entry name" value="Lipocalins"/>
    <property type="match status" value="1"/>
</dbReference>
<gene>
    <name evidence="1" type="ORF">SNE40_000653</name>
</gene>
<sequence length="369" mass="41091">MILYQQLLGVWYGISSVDYGTNHNTKTTHGFVMRIAKLTSASYRIQHQQDENGSCQVISDVFAKPLCETDTSGDFLSTSGSSMMTQWTMLKILHFTENELILYWCTRENEGGSCEIEGVRVDLLSRSPTYKPSSSINIDEKLNMVCLESKNLIDVESSLSSACHPETLPPPPSPPPIIPISSCAVDVLPKTNVDIERIAGYWYEVASPPPEPLFPLRNMVLYYHPVGTQHIKMIISGEGSDGKCKGPLYGDFKVRCTEKPDGRFLGRLNKTGLWTWTTMQIMYTDYDHVAIAYSCMNEREDGSCNPASAKAHILSRQTTLDETRRKRMNGIILSACLSPLNDHIHDGVCKSKVAEGLEMLEQKVNAAPA</sequence>
<dbReference type="CDD" id="cd00301">
    <property type="entry name" value="lipocalin_FABP"/>
    <property type="match status" value="1"/>
</dbReference>